<evidence type="ECO:0000313" key="3">
    <source>
        <dbReference type="Proteomes" id="UP000803884"/>
    </source>
</evidence>
<dbReference type="GeneID" id="96007778"/>
<organism evidence="2 3">
    <name type="scientific">Cladosporium halotolerans</name>
    <dbReference type="NCBI Taxonomy" id="1052096"/>
    <lineage>
        <taxon>Eukaryota</taxon>
        <taxon>Fungi</taxon>
        <taxon>Dikarya</taxon>
        <taxon>Ascomycota</taxon>
        <taxon>Pezizomycotina</taxon>
        <taxon>Dothideomycetes</taxon>
        <taxon>Dothideomycetidae</taxon>
        <taxon>Cladosporiales</taxon>
        <taxon>Cladosporiaceae</taxon>
        <taxon>Cladosporium</taxon>
    </lineage>
</organism>
<keyword evidence="3" id="KW-1185">Reference proteome</keyword>
<dbReference type="PANTHER" id="PTHR47791:SF2">
    <property type="entry name" value="ENDO MANNANASE, GH76 FAMILY (EUROFUNG)"/>
    <property type="match status" value="1"/>
</dbReference>
<dbReference type="Proteomes" id="UP000803884">
    <property type="component" value="Unassembled WGS sequence"/>
</dbReference>
<name>A0AB34KMC9_9PEZI</name>
<dbReference type="InterPro" id="IPR005198">
    <property type="entry name" value="Glyco_hydro_76"/>
</dbReference>
<sequence length="501" mass="55531">MQGTSFWSGYDWPESIDWIAAVLGTLLGASDRSFTEILIEYDGSLPGSYFSGPTIDGEISRYYSQVESFFKSENVGDIFGQAYDDAQWVVLEWLEVIKFINEYNSYINGSDLGEENLSRYAHRAHVFYNIVQNEFETSLCDGGITWNPTLETYKNAITNELYLSSSIAMYLYFPGDYNTDPYPTANYSSDTNTTLPPLTFLQPHDPVLLDNAIKEYDWFKTHNFTNEQGLIVDGFHISKGQTTCDKRNEMVYTYNQGVILSGLRGLWEATGDPSYLSDGYDLVNTVIDATGWNAQDASEASQWSGLGRNGIMEDYCDASANCSQDAQIFKGIYFHHLGIFCEPLPTITPLVANLTVLAEDDLAASHSGHCDGFRPWVIHNANAALSTRDQNNVIGGWWGSAHNNGTEGATLDMSVPRPEGSWDERNDPSVLDQAPWACRDADGCRQGRNGNALSARYVKPSAIRSKKRDVNDGGRGRTVETQGSGVGVVKAASDFTRKRPA</sequence>
<feature type="compositionally biased region" description="Basic and acidic residues" evidence="1">
    <location>
        <begin position="468"/>
        <end position="478"/>
    </location>
</feature>
<dbReference type="Pfam" id="PF03663">
    <property type="entry name" value="Glyco_hydro_76"/>
    <property type="match status" value="1"/>
</dbReference>
<dbReference type="InterPro" id="IPR053169">
    <property type="entry name" value="MUG_Protein"/>
</dbReference>
<dbReference type="SUPFAM" id="SSF48208">
    <property type="entry name" value="Six-hairpin glycosidases"/>
    <property type="match status" value="1"/>
</dbReference>
<dbReference type="Gene3D" id="1.50.10.20">
    <property type="match status" value="1"/>
</dbReference>
<evidence type="ECO:0000313" key="2">
    <source>
        <dbReference type="EMBL" id="KAL1584485.1"/>
    </source>
</evidence>
<dbReference type="RefSeq" id="XP_069227591.1">
    <property type="nucleotide sequence ID" value="XM_069374940.1"/>
</dbReference>
<accession>A0AB34KMC9</accession>
<dbReference type="EMBL" id="JAAQHG020000026">
    <property type="protein sequence ID" value="KAL1584485.1"/>
    <property type="molecule type" value="Genomic_DNA"/>
</dbReference>
<proteinExistence type="predicted"/>
<reference evidence="2 3" key="1">
    <citation type="journal article" date="2020" name="Microbiol. Resour. Announc.">
        <title>Draft Genome Sequence of a Cladosporium Species Isolated from the Mesophotic Ascidian Didemnum maculosum.</title>
        <authorList>
            <person name="Gioti A."/>
            <person name="Siaperas R."/>
            <person name="Nikolaivits E."/>
            <person name="Le Goff G."/>
            <person name="Ouazzani J."/>
            <person name="Kotoulas G."/>
            <person name="Topakas E."/>
        </authorList>
    </citation>
    <scope>NUCLEOTIDE SEQUENCE [LARGE SCALE GENOMIC DNA]</scope>
    <source>
        <strain evidence="2 3">TM138-S3</strain>
    </source>
</reference>
<dbReference type="GO" id="GO:0005975">
    <property type="term" value="P:carbohydrate metabolic process"/>
    <property type="evidence" value="ECO:0007669"/>
    <property type="project" value="InterPro"/>
</dbReference>
<dbReference type="InterPro" id="IPR008928">
    <property type="entry name" value="6-hairpin_glycosidase_sf"/>
</dbReference>
<feature type="region of interest" description="Disordered" evidence="1">
    <location>
        <begin position="463"/>
        <end position="485"/>
    </location>
</feature>
<comment type="caution">
    <text evidence="2">The sequence shown here is derived from an EMBL/GenBank/DDBJ whole genome shotgun (WGS) entry which is preliminary data.</text>
</comment>
<protein>
    <recommendedName>
        <fullName evidence="4">Glycoside hydrolase family 76 protein</fullName>
    </recommendedName>
</protein>
<evidence type="ECO:0000256" key="1">
    <source>
        <dbReference type="SAM" id="MobiDB-lite"/>
    </source>
</evidence>
<gene>
    <name evidence="2" type="ORF">WHR41_06335</name>
</gene>
<evidence type="ECO:0008006" key="4">
    <source>
        <dbReference type="Google" id="ProtNLM"/>
    </source>
</evidence>
<dbReference type="AlphaFoldDB" id="A0AB34KMC9"/>
<dbReference type="PANTHER" id="PTHR47791">
    <property type="entry name" value="MEIOTICALLY UP-REGULATED GENE 191 PROTEIN"/>
    <property type="match status" value="1"/>
</dbReference>